<protein>
    <submittedName>
        <fullName evidence="1">Uncharacterized protein</fullName>
    </submittedName>
</protein>
<dbReference type="Proteomes" id="UP001172386">
    <property type="component" value="Unassembled WGS sequence"/>
</dbReference>
<accession>A0ACC3A6U0</accession>
<comment type="caution">
    <text evidence="1">The sequence shown here is derived from an EMBL/GenBank/DDBJ whole genome shotgun (WGS) entry which is preliminary data.</text>
</comment>
<reference evidence="1" key="1">
    <citation type="submission" date="2022-10" db="EMBL/GenBank/DDBJ databases">
        <title>Culturing micro-colonial fungi from biological soil crusts in the Mojave desert and describing Neophaeococcomyces mojavensis, and introducing the new genera and species Taxawa tesnikishii.</title>
        <authorList>
            <person name="Kurbessoian T."/>
            <person name="Stajich J.E."/>
        </authorList>
    </citation>
    <scope>NUCLEOTIDE SEQUENCE</scope>
    <source>
        <strain evidence="1">JES_112</strain>
    </source>
</reference>
<sequence>MSVFSRTLLVLGLLSLFHAAYSAHEFSAIATKLHVKPDLPMDIKLETLTAVVLACFGLVLGSEPLRPIAWNVWAGNIEKEGGAANPFRALEERSNYVDIRAKRREFAEWAKGGGGVVSSE</sequence>
<gene>
    <name evidence="1" type="ORF">H2198_005122</name>
</gene>
<evidence type="ECO:0000313" key="1">
    <source>
        <dbReference type="EMBL" id="KAJ9656160.1"/>
    </source>
</evidence>
<name>A0ACC3A6U0_9EURO</name>
<keyword evidence="2" id="KW-1185">Reference proteome</keyword>
<organism evidence="1 2">
    <name type="scientific">Neophaeococcomyces mojaviensis</name>
    <dbReference type="NCBI Taxonomy" id="3383035"/>
    <lineage>
        <taxon>Eukaryota</taxon>
        <taxon>Fungi</taxon>
        <taxon>Dikarya</taxon>
        <taxon>Ascomycota</taxon>
        <taxon>Pezizomycotina</taxon>
        <taxon>Eurotiomycetes</taxon>
        <taxon>Chaetothyriomycetidae</taxon>
        <taxon>Chaetothyriales</taxon>
        <taxon>Chaetothyriales incertae sedis</taxon>
        <taxon>Neophaeococcomyces</taxon>
    </lineage>
</organism>
<dbReference type="EMBL" id="JAPDRQ010000082">
    <property type="protein sequence ID" value="KAJ9656160.1"/>
    <property type="molecule type" value="Genomic_DNA"/>
</dbReference>
<evidence type="ECO:0000313" key="2">
    <source>
        <dbReference type="Proteomes" id="UP001172386"/>
    </source>
</evidence>
<proteinExistence type="predicted"/>